<feature type="region of interest" description="Disordered" evidence="1">
    <location>
        <begin position="71"/>
        <end position="93"/>
    </location>
</feature>
<dbReference type="EMBL" id="CP023564">
    <property type="protein sequence ID" value="ATG56217.1"/>
    <property type="molecule type" value="Genomic_DNA"/>
</dbReference>
<dbReference type="AlphaFoldDB" id="A0A291H178"/>
<dbReference type="Pfam" id="PF04978">
    <property type="entry name" value="MST"/>
    <property type="match status" value="1"/>
</dbReference>
<dbReference type="Proteomes" id="UP000217889">
    <property type="component" value="Chromosome"/>
</dbReference>
<dbReference type="InterPro" id="IPR007061">
    <property type="entry name" value="MST-like"/>
</dbReference>
<evidence type="ECO:0000313" key="3">
    <source>
        <dbReference type="Proteomes" id="UP000217889"/>
    </source>
</evidence>
<proteinExistence type="predicted"/>
<keyword evidence="3" id="KW-1185">Reference proteome</keyword>
<feature type="compositionally biased region" description="Basic and acidic residues" evidence="1">
    <location>
        <begin position="76"/>
        <end position="85"/>
    </location>
</feature>
<protein>
    <recommendedName>
        <fullName evidence="4">Damage-inducible protein DinB</fullName>
    </recommendedName>
</protein>
<evidence type="ECO:0000256" key="1">
    <source>
        <dbReference type="SAM" id="MobiDB-lite"/>
    </source>
</evidence>
<reference evidence="2 3" key="1">
    <citation type="journal article" date="2014" name="Int. J. Syst. Evol. Microbiol.">
        <title>Brachybacterium ginsengisoli sp. nov., isolated from soil of a ginseng field.</title>
        <authorList>
            <person name="Hoang V.A."/>
            <person name="Kim Y.J."/>
            <person name="Nguyen N.L."/>
            <person name="Yang D.C."/>
        </authorList>
    </citation>
    <scope>NUCLEOTIDE SEQUENCE [LARGE SCALE GENOMIC DNA]</scope>
    <source>
        <strain evidence="2 3">DCY80</strain>
    </source>
</reference>
<dbReference type="InterPro" id="IPR034660">
    <property type="entry name" value="DinB/YfiT-like"/>
</dbReference>
<dbReference type="Gene3D" id="1.20.120.450">
    <property type="entry name" value="dinb family like domain"/>
    <property type="match status" value="1"/>
</dbReference>
<sequence length="191" mass="20275">MPFLTAESTGEADTLATFAQQQIEQVATTLHGLDREQLAQVPSASGLSLGALARHVAFVAGGAALTIAAAPGPGLDPERTPEQAQREGGLAPEALRDEDTAESLIEELHRAGEDLAAAIRAADLDTLGPVPEAPWFEGRTSWSMRWYATHQIEEHARHAGHADIVRESLDGKTAYELNALAAGQTWPPAGW</sequence>
<dbReference type="OrthoDB" id="4548523at2"/>
<dbReference type="KEGG" id="bgg:CFK41_16610"/>
<name>A0A291H178_9MICO</name>
<dbReference type="RefSeq" id="WP_096800677.1">
    <property type="nucleotide sequence ID" value="NZ_CP023564.1"/>
</dbReference>
<dbReference type="SUPFAM" id="SSF109854">
    <property type="entry name" value="DinB/YfiT-like putative metalloenzymes"/>
    <property type="match status" value="1"/>
</dbReference>
<accession>A0A291H178</accession>
<gene>
    <name evidence="2" type="ORF">CFK41_16610</name>
</gene>
<evidence type="ECO:0000313" key="2">
    <source>
        <dbReference type="EMBL" id="ATG56217.1"/>
    </source>
</evidence>
<evidence type="ECO:0008006" key="4">
    <source>
        <dbReference type="Google" id="ProtNLM"/>
    </source>
</evidence>
<organism evidence="2 3">
    <name type="scientific">Brachybacterium ginsengisoli</name>
    <dbReference type="NCBI Taxonomy" id="1331682"/>
    <lineage>
        <taxon>Bacteria</taxon>
        <taxon>Bacillati</taxon>
        <taxon>Actinomycetota</taxon>
        <taxon>Actinomycetes</taxon>
        <taxon>Micrococcales</taxon>
        <taxon>Dermabacteraceae</taxon>
        <taxon>Brachybacterium</taxon>
    </lineage>
</organism>